<evidence type="ECO:0000313" key="6">
    <source>
        <dbReference type="EMBL" id="MDR6538522.1"/>
    </source>
</evidence>
<gene>
    <name evidence="6" type="ORF">J2739_004315</name>
</gene>
<dbReference type="InterPro" id="IPR051120">
    <property type="entry name" value="ABC_AA/LPS_Transport"/>
</dbReference>
<evidence type="ECO:0000256" key="1">
    <source>
        <dbReference type="ARBA" id="ARBA00022448"/>
    </source>
</evidence>
<sequence length="260" mass="28238">MSSTSHALLRVSDLSVRFGGIVALDGISFDVRRGEICGVIGPNGAGKTTLFNCLSRLYTPAAGTITFDGADLLAKPQHAIAAAGIGRTFQNVALFPAMTVRENVMVGRHCRTGTGYLANAFRLSAVRREEAEVRQCTDRLLTLLNLDDMAETPVKYLSFGTRKRVEMARALVAEPKLLLLDEPAAGLNHEEVDALRQLIVDVRDLFQVTVLLVEHHLNLVMRVSDQVVAMNFGRKIADGPPAQVQADPEVVRAYLGTETA</sequence>
<organism evidence="6 7">
    <name type="scientific">Variovorax soli</name>
    <dbReference type="NCBI Taxonomy" id="376815"/>
    <lineage>
        <taxon>Bacteria</taxon>
        <taxon>Pseudomonadati</taxon>
        <taxon>Pseudomonadota</taxon>
        <taxon>Betaproteobacteria</taxon>
        <taxon>Burkholderiales</taxon>
        <taxon>Comamonadaceae</taxon>
        <taxon>Variovorax</taxon>
    </lineage>
</organism>
<accession>A0ABU1NJM6</accession>
<dbReference type="EMBL" id="JAVDRF010000011">
    <property type="protein sequence ID" value="MDR6538522.1"/>
    <property type="molecule type" value="Genomic_DNA"/>
</dbReference>
<dbReference type="Pfam" id="PF12399">
    <property type="entry name" value="BCA_ABC_TP_C"/>
    <property type="match status" value="1"/>
</dbReference>
<evidence type="ECO:0000256" key="2">
    <source>
        <dbReference type="ARBA" id="ARBA00022475"/>
    </source>
</evidence>
<dbReference type="PANTHER" id="PTHR45772">
    <property type="entry name" value="CONSERVED COMPONENT OF ABC TRANSPORTER FOR NATURAL AMINO ACIDS-RELATED"/>
    <property type="match status" value="1"/>
</dbReference>
<dbReference type="PANTHER" id="PTHR45772:SF4">
    <property type="entry name" value="ABC TRANSPORTER ATP-BINDING PROTEIN"/>
    <property type="match status" value="1"/>
</dbReference>
<evidence type="ECO:0000259" key="5">
    <source>
        <dbReference type="PROSITE" id="PS50893"/>
    </source>
</evidence>
<dbReference type="Pfam" id="PF00005">
    <property type="entry name" value="ABC_tran"/>
    <property type="match status" value="1"/>
</dbReference>
<evidence type="ECO:0000256" key="4">
    <source>
        <dbReference type="ARBA" id="ARBA00022840"/>
    </source>
</evidence>
<dbReference type="RefSeq" id="WP_309905396.1">
    <property type="nucleotide sequence ID" value="NZ_JAVDRF010000011.1"/>
</dbReference>
<name>A0ABU1NJM6_9BURK</name>
<reference evidence="6 7" key="1">
    <citation type="submission" date="2023-07" db="EMBL/GenBank/DDBJ databases">
        <title>Sorghum-associated microbial communities from plants grown in Nebraska, USA.</title>
        <authorList>
            <person name="Schachtman D."/>
        </authorList>
    </citation>
    <scope>NUCLEOTIDE SEQUENCE [LARGE SCALE GENOMIC DNA]</scope>
    <source>
        <strain evidence="6 7">DS1781</strain>
    </source>
</reference>
<evidence type="ECO:0000256" key="3">
    <source>
        <dbReference type="ARBA" id="ARBA00022741"/>
    </source>
</evidence>
<dbReference type="InterPro" id="IPR003439">
    <property type="entry name" value="ABC_transporter-like_ATP-bd"/>
</dbReference>
<feature type="domain" description="ABC transporter" evidence="5">
    <location>
        <begin position="9"/>
        <end position="257"/>
    </location>
</feature>
<comment type="caution">
    <text evidence="6">The sequence shown here is derived from an EMBL/GenBank/DDBJ whole genome shotgun (WGS) entry which is preliminary data.</text>
</comment>
<dbReference type="Proteomes" id="UP001184230">
    <property type="component" value="Unassembled WGS sequence"/>
</dbReference>
<dbReference type="CDD" id="cd03219">
    <property type="entry name" value="ABC_Mj1267_LivG_branched"/>
    <property type="match status" value="1"/>
</dbReference>
<dbReference type="InterPro" id="IPR003593">
    <property type="entry name" value="AAA+_ATPase"/>
</dbReference>
<dbReference type="GO" id="GO:0005524">
    <property type="term" value="F:ATP binding"/>
    <property type="evidence" value="ECO:0007669"/>
    <property type="project" value="UniProtKB-KW"/>
</dbReference>
<proteinExistence type="predicted"/>
<dbReference type="SMART" id="SM00382">
    <property type="entry name" value="AAA"/>
    <property type="match status" value="1"/>
</dbReference>
<dbReference type="InterPro" id="IPR032823">
    <property type="entry name" value="BCA_ABC_TP_C"/>
</dbReference>
<dbReference type="PROSITE" id="PS50893">
    <property type="entry name" value="ABC_TRANSPORTER_2"/>
    <property type="match status" value="1"/>
</dbReference>
<keyword evidence="1" id="KW-0813">Transport</keyword>
<keyword evidence="2" id="KW-0472">Membrane</keyword>
<dbReference type="SUPFAM" id="SSF52540">
    <property type="entry name" value="P-loop containing nucleoside triphosphate hydrolases"/>
    <property type="match status" value="1"/>
</dbReference>
<keyword evidence="7" id="KW-1185">Reference proteome</keyword>
<evidence type="ECO:0000313" key="7">
    <source>
        <dbReference type="Proteomes" id="UP001184230"/>
    </source>
</evidence>
<keyword evidence="3" id="KW-0547">Nucleotide-binding</keyword>
<protein>
    <submittedName>
        <fullName evidence="6">Branched-chain amino acid transport system ATP-binding protein</fullName>
    </submittedName>
</protein>
<dbReference type="InterPro" id="IPR027417">
    <property type="entry name" value="P-loop_NTPase"/>
</dbReference>
<dbReference type="Gene3D" id="3.40.50.300">
    <property type="entry name" value="P-loop containing nucleotide triphosphate hydrolases"/>
    <property type="match status" value="1"/>
</dbReference>
<keyword evidence="2" id="KW-1003">Cell membrane</keyword>
<keyword evidence="4 6" id="KW-0067">ATP-binding</keyword>